<accession>A0A4R8DI60</accession>
<dbReference type="GO" id="GO:0009279">
    <property type="term" value="C:cell outer membrane"/>
    <property type="evidence" value="ECO:0007669"/>
    <property type="project" value="UniProtKB-SubCell"/>
</dbReference>
<dbReference type="SUPFAM" id="SSF56935">
    <property type="entry name" value="Porins"/>
    <property type="match status" value="1"/>
</dbReference>
<proteinExistence type="inferred from homology"/>
<evidence type="ECO:0000256" key="3">
    <source>
        <dbReference type="ARBA" id="ARBA00023237"/>
    </source>
</evidence>
<name>A0A4R8DI60_9BACT</name>
<dbReference type="Gene3D" id="2.170.130.10">
    <property type="entry name" value="TonB-dependent receptor, plug domain"/>
    <property type="match status" value="1"/>
</dbReference>
<evidence type="ECO:0000259" key="5">
    <source>
        <dbReference type="Pfam" id="PF00593"/>
    </source>
</evidence>
<keyword evidence="2 4" id="KW-0472">Membrane</keyword>
<evidence type="ECO:0000256" key="2">
    <source>
        <dbReference type="ARBA" id="ARBA00023136"/>
    </source>
</evidence>
<keyword evidence="8" id="KW-1185">Reference proteome</keyword>
<dbReference type="InterPro" id="IPR037066">
    <property type="entry name" value="Plug_dom_sf"/>
</dbReference>
<dbReference type="Proteomes" id="UP000294498">
    <property type="component" value="Unassembled WGS sequence"/>
</dbReference>
<gene>
    <name evidence="7" type="ORF">EDB95_5081</name>
</gene>
<feature type="domain" description="TonB-dependent receptor-like beta-barrel" evidence="5">
    <location>
        <begin position="619"/>
        <end position="1097"/>
    </location>
</feature>
<dbReference type="Pfam" id="PF07715">
    <property type="entry name" value="Plug"/>
    <property type="match status" value="1"/>
</dbReference>
<reference evidence="7 8" key="1">
    <citation type="submission" date="2019-03" db="EMBL/GenBank/DDBJ databases">
        <title>Genomic Encyclopedia of Type Strains, Phase IV (KMG-IV): sequencing the most valuable type-strain genomes for metagenomic binning, comparative biology and taxonomic classification.</title>
        <authorList>
            <person name="Goeker M."/>
        </authorList>
    </citation>
    <scope>NUCLEOTIDE SEQUENCE [LARGE SCALE GENOMIC DNA]</scope>
    <source>
        <strain evidence="7 8">DSM 100059</strain>
    </source>
</reference>
<dbReference type="EMBL" id="SODV01000002">
    <property type="protein sequence ID" value="TDW97235.1"/>
    <property type="molecule type" value="Genomic_DNA"/>
</dbReference>
<organism evidence="7 8">
    <name type="scientific">Dinghuibacter silviterrae</name>
    <dbReference type="NCBI Taxonomy" id="1539049"/>
    <lineage>
        <taxon>Bacteria</taxon>
        <taxon>Pseudomonadati</taxon>
        <taxon>Bacteroidota</taxon>
        <taxon>Chitinophagia</taxon>
        <taxon>Chitinophagales</taxon>
        <taxon>Chitinophagaceae</taxon>
        <taxon>Dinghuibacter</taxon>
    </lineage>
</organism>
<dbReference type="Pfam" id="PF13715">
    <property type="entry name" value="CarbopepD_reg_2"/>
    <property type="match status" value="1"/>
</dbReference>
<dbReference type="Gene3D" id="2.40.170.20">
    <property type="entry name" value="TonB-dependent receptor, beta-barrel domain"/>
    <property type="match status" value="1"/>
</dbReference>
<dbReference type="PANTHER" id="PTHR40980:SF4">
    <property type="entry name" value="TONB-DEPENDENT RECEPTOR-LIKE BETA-BARREL DOMAIN-CONTAINING PROTEIN"/>
    <property type="match status" value="1"/>
</dbReference>
<sequence>MKQRLSYGLPVILLLFLSVRVFGQDVYSLGTKVTLKASGQTADVVLKQLGRQTGYSFSFDADALKRIVINGLDEENVPLGRVLRTLGASYGFDFVLIDKTISVRVVARAARRLAWSRWNGRVTDAANGQPLAGADVTVRGSRESTITGADGRFSMDVQEESPEFVFSMIGYKIRSVHPAGPQEVAVSLAPDVRAMGSVVVEARKRVNTEASLLNERKNAAVVSDGISAQQIEKTASITTTQALQRVAGVTITDDKYVAIRGLGDRAVIAELNGARLSSANPDRSAVPLDLVPAGLLDNITVYKTLTPDHPADASAGIIELKTKSIPDSLTVQFTVQGGFNSTVGLAGQYNGFYHDNLGFWGQRVKEHNLSQAFLNLNQQYPGGLIQIQEQFINSRQSPQATAEAYRINSIMQSFDPVLTTSYQKAAPNQIYAATIGNDFRVFHGHSLGVILSGSYYQRTEDIYNGELNQYSLYQGVVTGSPAIYSPMHIPNYITPDFPRLGKFLSYQESTGKVTLNYGVLAGVAYRFNRGNDVQFQYMGSRGAEAQGSNLTGAWDNTGLNYPVYNVINQLHQTYRVFNTFNLQGEHRLLGGKWTPHLSYNLSSSRSVQNEPDFRFTDLADLRTTRYVDPNGVGIGSDTYAFVFGTVHGLGPSGSEIGADPNGRRYRKLVENNYNAKADLAIPFTIHGLNQELKFGGNYLKRDRTFSENILGLPGTNLGGDNGLLNQLGGDLNALVSYQNIGLKGPSNYDNEGQPRVGGFLYQIRKSPNNYTGTYETDAFYGMADLHLTKQLRLIGGVRFESTDIQAHVDTNQVFNPVAANPSLQSAYGGNLSFSTSEPNTGYSTGYKPYYSANLVYTYHKNMNFRVAYSTSLARPELREITDIYEFDPFQFAVVVGNPSLVNQLTKSADFRWEWFPRAGEVFSASVFGKRIEHQLTKVFIYNSQGNQAKFPEFPIVEFQNDPNIGVVYGVELEARKDLGAIWPGLAHVFFGSNLLLAASSIDKNPERLNADRTNDRFSPATSPVFEQAPYSINAYVDYVHPRWGTDVTVSFNIVGERLVQVQLDGTPDIYDRPMPTLDFVFSQRLGKRWLAKGFAKNLLNPPYREVYADPGNNGQFHGITYVHHQYYKGSELALGLTYNLF</sequence>
<evidence type="ECO:0000259" key="6">
    <source>
        <dbReference type="Pfam" id="PF07715"/>
    </source>
</evidence>
<keyword evidence="7" id="KW-0675">Receptor</keyword>
<evidence type="ECO:0000256" key="4">
    <source>
        <dbReference type="RuleBase" id="RU003357"/>
    </source>
</evidence>
<dbReference type="AlphaFoldDB" id="A0A4R8DI60"/>
<evidence type="ECO:0000313" key="8">
    <source>
        <dbReference type="Proteomes" id="UP000294498"/>
    </source>
</evidence>
<dbReference type="InterPro" id="IPR012910">
    <property type="entry name" value="Plug_dom"/>
</dbReference>
<dbReference type="InterPro" id="IPR036942">
    <property type="entry name" value="Beta-barrel_TonB_sf"/>
</dbReference>
<keyword evidence="3" id="KW-0998">Cell outer membrane</keyword>
<dbReference type="RefSeq" id="WP_133999107.1">
    <property type="nucleotide sequence ID" value="NZ_SODV01000002.1"/>
</dbReference>
<dbReference type="SUPFAM" id="SSF49464">
    <property type="entry name" value="Carboxypeptidase regulatory domain-like"/>
    <property type="match status" value="1"/>
</dbReference>
<feature type="domain" description="TonB-dependent receptor plug" evidence="6">
    <location>
        <begin position="222"/>
        <end position="309"/>
    </location>
</feature>
<dbReference type="Gene3D" id="2.60.40.1120">
    <property type="entry name" value="Carboxypeptidase-like, regulatory domain"/>
    <property type="match status" value="1"/>
</dbReference>
<keyword evidence="4" id="KW-0798">TonB box</keyword>
<comment type="similarity">
    <text evidence="4">Belongs to the TonB-dependent receptor family.</text>
</comment>
<comment type="caution">
    <text evidence="7">The sequence shown here is derived from an EMBL/GenBank/DDBJ whole genome shotgun (WGS) entry which is preliminary data.</text>
</comment>
<dbReference type="InterPro" id="IPR000531">
    <property type="entry name" value="Beta-barrel_TonB"/>
</dbReference>
<protein>
    <submittedName>
        <fullName evidence="7">TonB-dependent receptor</fullName>
    </submittedName>
</protein>
<dbReference type="InterPro" id="IPR008969">
    <property type="entry name" value="CarboxyPept-like_regulatory"/>
</dbReference>
<evidence type="ECO:0000313" key="7">
    <source>
        <dbReference type="EMBL" id="TDW97235.1"/>
    </source>
</evidence>
<comment type="subcellular location">
    <subcellularLocation>
        <location evidence="1 4">Cell outer membrane</location>
    </subcellularLocation>
</comment>
<evidence type="ECO:0000256" key="1">
    <source>
        <dbReference type="ARBA" id="ARBA00004442"/>
    </source>
</evidence>
<dbReference type="Pfam" id="PF00593">
    <property type="entry name" value="TonB_dep_Rec_b-barrel"/>
    <property type="match status" value="1"/>
</dbReference>
<dbReference type="OrthoDB" id="9768470at2"/>
<dbReference type="PANTHER" id="PTHR40980">
    <property type="entry name" value="PLUG DOMAIN-CONTAINING PROTEIN"/>
    <property type="match status" value="1"/>
</dbReference>